<feature type="transmembrane region" description="Helical" evidence="6">
    <location>
        <begin position="215"/>
        <end position="240"/>
    </location>
</feature>
<evidence type="ECO:0000256" key="1">
    <source>
        <dbReference type="ARBA" id="ARBA00004141"/>
    </source>
</evidence>
<keyword evidence="2 6" id="KW-0812">Transmembrane</keyword>
<dbReference type="InterPro" id="IPR049453">
    <property type="entry name" value="Memb_transporter_dom"/>
</dbReference>
<feature type="domain" description="Integral membrane bound transporter" evidence="8">
    <location>
        <begin position="641"/>
        <end position="778"/>
    </location>
</feature>
<evidence type="ECO:0000256" key="2">
    <source>
        <dbReference type="ARBA" id="ARBA00022692"/>
    </source>
</evidence>
<dbReference type="STRING" id="341454.A0A4S2N5L0"/>
<organism evidence="9 10">
    <name type="scientific">Ascodesmis nigricans</name>
    <dbReference type="NCBI Taxonomy" id="341454"/>
    <lineage>
        <taxon>Eukaryota</taxon>
        <taxon>Fungi</taxon>
        <taxon>Dikarya</taxon>
        <taxon>Ascomycota</taxon>
        <taxon>Pezizomycotina</taxon>
        <taxon>Pezizomycetes</taxon>
        <taxon>Pezizales</taxon>
        <taxon>Ascodesmidaceae</taxon>
        <taxon>Ascodesmis</taxon>
    </lineage>
</organism>
<evidence type="ECO:0000256" key="5">
    <source>
        <dbReference type="SAM" id="MobiDB-lite"/>
    </source>
</evidence>
<feature type="transmembrane region" description="Helical" evidence="6">
    <location>
        <begin position="695"/>
        <end position="713"/>
    </location>
</feature>
<feature type="region of interest" description="Disordered" evidence="5">
    <location>
        <begin position="564"/>
        <end position="586"/>
    </location>
</feature>
<evidence type="ECO:0000313" key="9">
    <source>
        <dbReference type="EMBL" id="TGZ84572.1"/>
    </source>
</evidence>
<feature type="transmembrane region" description="Helical" evidence="6">
    <location>
        <begin position="183"/>
        <end position="203"/>
    </location>
</feature>
<proteinExistence type="predicted"/>
<feature type="domain" description="DUF2421" evidence="7">
    <location>
        <begin position="818"/>
        <end position="932"/>
    </location>
</feature>
<keyword evidence="4 6" id="KW-0472">Membrane</keyword>
<feature type="transmembrane region" description="Helical" evidence="6">
    <location>
        <begin position="669"/>
        <end position="689"/>
    </location>
</feature>
<evidence type="ECO:0000313" key="10">
    <source>
        <dbReference type="Proteomes" id="UP000298138"/>
    </source>
</evidence>
<feature type="transmembrane region" description="Helical" evidence="6">
    <location>
        <begin position="760"/>
        <end position="783"/>
    </location>
</feature>
<keyword evidence="10" id="KW-1185">Reference proteome</keyword>
<evidence type="ECO:0000256" key="4">
    <source>
        <dbReference type="ARBA" id="ARBA00023136"/>
    </source>
</evidence>
<comment type="subcellular location">
    <subcellularLocation>
        <location evidence="1">Membrane</location>
        <topology evidence="1">Multi-pass membrane protein</topology>
    </subcellularLocation>
</comment>
<name>A0A4S2N5L0_9PEZI</name>
<feature type="transmembrane region" description="Helical" evidence="6">
    <location>
        <begin position="127"/>
        <end position="150"/>
    </location>
</feature>
<protein>
    <submittedName>
        <fullName evidence="9">Uncharacterized protein</fullName>
    </submittedName>
</protein>
<sequence>MPSNVISRRTSVIIPATGERDHNPNYTLEPSDDEDENTPLIRNRRSLSAPDQGSLKRSFASLSKLLRSPNSRRILKCSLAYYLGSLATYVTPISRLLGRYDGKHMVATLCVYFHPARSAGSMFQATLYAWTAFFYSTFVSLGSMAMASFFDDYGLRTLGHALVLLIFCVGGLGFVGYVKQVKAHPTVSVACSLASISIITILVKEGSIQEGEFRVGKIVQVSIIVIMSIMISTILAFVLWPSSAIADLRKQIEMSLYSFSDTLGGITYSFLTGSDEKIKVGKYGAAAQNHRTIFGTLTKALTDAKYEHYLRGTEREYHQEKLLVESMQRLAQNIGGLRSAALTQATLVKQAQEAPGAFPGAVGINPQQQHIFNHSNLLFTPPERNVSSYLSHSGPFASSLGPTPEEGSVVNESIIMSPLEIYEQFISYLGPPMKSLAYTLTLLLDDLPYGANAESKKPRITVNPRFHESLEKAMQLYADKRAEALNTLYKSSGITTSRSMDANADVEEIAASCHYFSYNILNFAEEMKTFLDILIEMEYLERHRTRSWDWLKFWKKTEHRRLSRRSTITDTEAPPPPPPLPELKRSRTIPNVAPGVKIPFTYKVWRALGILRRDNIKFGIKVGVGAAIFALPAFIPSMRPTFSHWRGEWGLVSYMVVMSMTRGQTNNSGWLRALGSLIGALLALFAWILFPENPYALSVFGWLVSLPCFQIILNWKQATFGRFILLTYNLSCLYAYSLSMTDDDDDDDDEGGINPIITQIVWHRFISVLMGVGWGLFVNWAIWPLSARRQLRMGLSKLWFRMSIMWSKDPLDCLVDGIPDSPLSASATLQPALVSLTSFAAAAHHEFRLKGPFPSAEYDALLKSTQRILDAIHSLHVLIIRDPYANHREAEILAYTKMQRDDLSARISHIFYVLGSAIRTGFPLPKHLPNAVRSRDRLLARVFDYRESVRGKQILRLENGGVRPGLGEMEGEGDGDEDFAGIYAYVLVTGRISEGLEEIVAELNKLYGVLDEEELEI</sequence>
<evidence type="ECO:0000259" key="8">
    <source>
        <dbReference type="Pfam" id="PF13515"/>
    </source>
</evidence>
<dbReference type="Pfam" id="PF13515">
    <property type="entry name" value="FUSC_2"/>
    <property type="match status" value="1"/>
</dbReference>
<dbReference type="InterPro" id="IPR018820">
    <property type="entry name" value="BRE4-related_DUF2421"/>
</dbReference>
<dbReference type="PANTHER" id="PTHR47804:SF1">
    <property type="entry name" value="DUF2421 DOMAIN-CONTAINING PROTEIN"/>
    <property type="match status" value="1"/>
</dbReference>
<dbReference type="AlphaFoldDB" id="A0A4S2N5L0"/>
<dbReference type="InParanoid" id="A0A4S2N5L0"/>
<gene>
    <name evidence="9" type="ORF">EX30DRAFT_3064</name>
</gene>
<feature type="transmembrane region" description="Helical" evidence="6">
    <location>
        <begin position="720"/>
        <end position="740"/>
    </location>
</feature>
<feature type="transmembrane region" description="Helical" evidence="6">
    <location>
        <begin position="157"/>
        <end position="177"/>
    </location>
</feature>
<dbReference type="GO" id="GO:0016020">
    <property type="term" value="C:membrane"/>
    <property type="evidence" value="ECO:0007669"/>
    <property type="project" value="UniProtKB-SubCell"/>
</dbReference>
<dbReference type="OrthoDB" id="68611at2759"/>
<accession>A0A4S2N5L0</accession>
<feature type="region of interest" description="Disordered" evidence="5">
    <location>
        <begin position="16"/>
        <end position="38"/>
    </location>
</feature>
<keyword evidence="3 6" id="KW-1133">Transmembrane helix</keyword>
<dbReference type="InterPro" id="IPR052430">
    <property type="entry name" value="IVT-Associated"/>
</dbReference>
<dbReference type="PRINTS" id="PR02047">
    <property type="entry name" value="BREFELDNASP4"/>
</dbReference>
<dbReference type="EMBL" id="ML220112">
    <property type="protein sequence ID" value="TGZ84572.1"/>
    <property type="molecule type" value="Genomic_DNA"/>
</dbReference>
<evidence type="ECO:0000256" key="3">
    <source>
        <dbReference type="ARBA" id="ARBA00022989"/>
    </source>
</evidence>
<evidence type="ECO:0000259" key="7">
    <source>
        <dbReference type="Pfam" id="PF10334"/>
    </source>
</evidence>
<dbReference type="PANTHER" id="PTHR47804">
    <property type="entry name" value="60S RIBOSOMAL PROTEIN L19"/>
    <property type="match status" value="1"/>
</dbReference>
<dbReference type="Pfam" id="PF10334">
    <property type="entry name" value="BRE4"/>
    <property type="match status" value="1"/>
</dbReference>
<dbReference type="Proteomes" id="UP000298138">
    <property type="component" value="Unassembled WGS sequence"/>
</dbReference>
<dbReference type="InterPro" id="IPR023244">
    <property type="entry name" value="Brefeldin_A-sensitivity_4"/>
</dbReference>
<evidence type="ECO:0000256" key="6">
    <source>
        <dbReference type="SAM" id="Phobius"/>
    </source>
</evidence>
<reference evidence="9 10" key="1">
    <citation type="submission" date="2019-04" db="EMBL/GenBank/DDBJ databases">
        <title>Comparative genomics and transcriptomics to analyze fruiting body development in filamentous ascomycetes.</title>
        <authorList>
            <consortium name="DOE Joint Genome Institute"/>
            <person name="Lutkenhaus R."/>
            <person name="Traeger S."/>
            <person name="Breuer J."/>
            <person name="Kuo A."/>
            <person name="Lipzen A."/>
            <person name="Pangilinan J."/>
            <person name="Dilworth D."/>
            <person name="Sandor L."/>
            <person name="Poggeler S."/>
            <person name="Barry K."/>
            <person name="Grigoriev I.V."/>
            <person name="Nowrousian M."/>
        </authorList>
    </citation>
    <scope>NUCLEOTIDE SEQUENCE [LARGE SCALE GENOMIC DNA]</scope>
    <source>
        <strain evidence="9 10">CBS 389.68</strain>
    </source>
</reference>